<name>A0A158A2V6_9BURK</name>
<dbReference type="AlphaFoldDB" id="A0A158A2V6"/>
<evidence type="ECO:0000313" key="1">
    <source>
        <dbReference type="EMBL" id="SAK51976.1"/>
    </source>
</evidence>
<comment type="caution">
    <text evidence="1">The sequence shown here is derived from an EMBL/GenBank/DDBJ whole genome shotgun (WGS) entry which is preliminary data.</text>
</comment>
<gene>
    <name evidence="1" type="ORF">AWB77_01354</name>
</gene>
<keyword evidence="2" id="KW-1185">Reference proteome</keyword>
<proteinExistence type="predicted"/>
<sequence length="85" mass="9713">MNATSTRFSSVSGSVHSFAYPFNFCPEEAELCDQLLSCDSTRLYEPLRFALRGFCVGHLLAVGMSDLLHRHSNRQPQNFRRFNNL</sequence>
<dbReference type="EMBL" id="FCNX02000002">
    <property type="protein sequence ID" value="SAK51976.1"/>
    <property type="molecule type" value="Genomic_DNA"/>
</dbReference>
<evidence type="ECO:0000313" key="2">
    <source>
        <dbReference type="Proteomes" id="UP000054903"/>
    </source>
</evidence>
<accession>A0A158A2V6</accession>
<reference evidence="1" key="1">
    <citation type="submission" date="2016-01" db="EMBL/GenBank/DDBJ databases">
        <authorList>
            <person name="Peeters C."/>
        </authorList>
    </citation>
    <scope>NUCLEOTIDE SEQUENCE</scope>
    <source>
        <strain evidence="1">LMG 29320</strain>
    </source>
</reference>
<protein>
    <submittedName>
        <fullName evidence="1">Uncharacterized protein</fullName>
    </submittedName>
</protein>
<organism evidence="1 2">
    <name type="scientific">Caballeronia fortuita</name>
    <dbReference type="NCBI Taxonomy" id="1777138"/>
    <lineage>
        <taxon>Bacteria</taxon>
        <taxon>Pseudomonadati</taxon>
        <taxon>Pseudomonadota</taxon>
        <taxon>Betaproteobacteria</taxon>
        <taxon>Burkholderiales</taxon>
        <taxon>Burkholderiaceae</taxon>
        <taxon>Caballeronia</taxon>
    </lineage>
</organism>
<dbReference type="Proteomes" id="UP000054903">
    <property type="component" value="Unassembled WGS sequence"/>
</dbReference>